<comment type="pathway">
    <text evidence="1">Protein modification; protein glycosylation.</text>
</comment>
<dbReference type="PANTHER" id="PTHR44366">
    <property type="entry name" value="UDP-N-ACETYLGLUCOSAMINE--PEPTIDE N-ACETYLGLUCOSAMINYLTRANSFERASE 110 KDA SUBUNIT"/>
    <property type="match status" value="1"/>
</dbReference>
<feature type="repeat" description="TPR" evidence="8">
    <location>
        <begin position="167"/>
        <end position="200"/>
    </location>
</feature>
<feature type="repeat" description="TPR" evidence="8">
    <location>
        <begin position="230"/>
        <end position="263"/>
    </location>
</feature>
<dbReference type="PANTHER" id="PTHR44366:SF1">
    <property type="entry name" value="UDP-N-ACETYLGLUCOSAMINE--PEPTIDE N-ACETYLGLUCOSAMINYLTRANSFERASE 110 KDA SUBUNIT"/>
    <property type="match status" value="1"/>
</dbReference>
<dbReference type="PROSITE" id="PS50293">
    <property type="entry name" value="TPR_REGION"/>
    <property type="match status" value="4"/>
</dbReference>
<dbReference type="Pfam" id="PF13844">
    <property type="entry name" value="Glyco_transf_41"/>
    <property type="match status" value="2"/>
</dbReference>
<dbReference type="GO" id="GO:0097363">
    <property type="term" value="F:protein O-acetylglucosaminyltransferase activity"/>
    <property type="evidence" value="ECO:0007669"/>
    <property type="project" value="UniProtKB-EC"/>
</dbReference>
<feature type="repeat" description="TPR" evidence="8">
    <location>
        <begin position="264"/>
        <end position="297"/>
    </location>
</feature>
<evidence type="ECO:0000256" key="2">
    <source>
        <dbReference type="ARBA" id="ARBA00005386"/>
    </source>
</evidence>
<dbReference type="Pfam" id="PF13414">
    <property type="entry name" value="TPR_11"/>
    <property type="match status" value="1"/>
</dbReference>
<feature type="repeat" description="TPR" evidence="8">
    <location>
        <begin position="366"/>
        <end position="399"/>
    </location>
</feature>
<gene>
    <name evidence="11" type="ORF">ALAG00032_LOCUS9716</name>
</gene>
<dbReference type="InterPro" id="IPR011990">
    <property type="entry name" value="TPR-like_helical_dom_sf"/>
</dbReference>
<evidence type="ECO:0000256" key="1">
    <source>
        <dbReference type="ARBA" id="ARBA00004922"/>
    </source>
</evidence>
<evidence type="ECO:0000256" key="6">
    <source>
        <dbReference type="ARBA" id="ARBA00022737"/>
    </source>
</evidence>
<dbReference type="PROSITE" id="PS50005">
    <property type="entry name" value="TPR"/>
    <property type="match status" value="6"/>
</dbReference>
<keyword evidence="5" id="KW-0808">Transferase</keyword>
<evidence type="ECO:0000256" key="4">
    <source>
        <dbReference type="ARBA" id="ARBA00022676"/>
    </source>
</evidence>
<evidence type="ECO:0000256" key="5">
    <source>
        <dbReference type="ARBA" id="ARBA00022679"/>
    </source>
</evidence>
<dbReference type="Pfam" id="PF13424">
    <property type="entry name" value="TPR_12"/>
    <property type="match status" value="1"/>
</dbReference>
<comment type="similarity">
    <text evidence="2">Belongs to the glycosyltransferase 41 family. O-GlcNAc transferase subfamily.</text>
</comment>
<protein>
    <recommendedName>
        <fullName evidence="3">protein O-GlcNAc transferase</fullName>
        <ecNumber evidence="3">2.4.1.255</ecNumber>
    </recommendedName>
</protein>
<feature type="repeat" description="TPR" evidence="8">
    <location>
        <begin position="298"/>
        <end position="331"/>
    </location>
</feature>
<dbReference type="InterPro" id="IPR029489">
    <property type="entry name" value="OGT/SEC/SPY_C"/>
</dbReference>
<dbReference type="Gene3D" id="1.25.40.10">
    <property type="entry name" value="Tetratricopeptide repeat domain"/>
    <property type="match status" value="5"/>
</dbReference>
<keyword evidence="4" id="KW-0328">Glycosyltransferase</keyword>
<reference evidence="11" key="1">
    <citation type="submission" date="2021-01" db="EMBL/GenBank/DDBJ databases">
        <authorList>
            <person name="Corre E."/>
            <person name="Pelletier E."/>
            <person name="Niang G."/>
            <person name="Scheremetjew M."/>
            <person name="Finn R."/>
            <person name="Kale V."/>
            <person name="Holt S."/>
            <person name="Cochrane G."/>
            <person name="Meng A."/>
            <person name="Brown T."/>
            <person name="Cohen L."/>
        </authorList>
    </citation>
    <scope>NUCLEOTIDE SEQUENCE</scope>
    <source>
        <strain evidence="11">CCMP1510</strain>
    </source>
</reference>
<dbReference type="SMART" id="SM00028">
    <property type="entry name" value="TPR"/>
    <property type="match status" value="8"/>
</dbReference>
<feature type="domain" description="O-GlcNAc transferase C-terminal" evidence="10">
    <location>
        <begin position="466"/>
        <end position="697"/>
    </location>
</feature>
<dbReference type="EC" id="2.4.1.255" evidence="3"/>
<keyword evidence="9" id="KW-0175">Coiled coil</keyword>
<name>A0A7S3JYI0_9STRA</name>
<feature type="domain" description="O-GlcNAc transferase C-terminal" evidence="10">
    <location>
        <begin position="707"/>
        <end position="885"/>
    </location>
</feature>
<feature type="coiled-coil region" evidence="9">
    <location>
        <begin position="437"/>
        <end position="464"/>
    </location>
</feature>
<evidence type="ECO:0000256" key="3">
    <source>
        <dbReference type="ARBA" id="ARBA00011970"/>
    </source>
</evidence>
<accession>A0A7S3JYI0</accession>
<dbReference type="InterPro" id="IPR019734">
    <property type="entry name" value="TPR_rpt"/>
</dbReference>
<dbReference type="FunFam" id="3.40.50.2000:FF:000070">
    <property type="entry name" value="probable UDP-N-acetylglucosamine--peptide N-acetylglucosaminyltransferase SEC"/>
    <property type="match status" value="1"/>
</dbReference>
<dbReference type="EMBL" id="HBIJ01014516">
    <property type="protein sequence ID" value="CAE0368953.1"/>
    <property type="molecule type" value="Transcribed_RNA"/>
</dbReference>
<feature type="repeat" description="TPR" evidence="8">
    <location>
        <begin position="332"/>
        <end position="365"/>
    </location>
</feature>
<evidence type="ECO:0000256" key="9">
    <source>
        <dbReference type="SAM" id="Coils"/>
    </source>
</evidence>
<sequence length="1092" mass="124164">MDKKRKSASTSDEKIKKIQRLLGQCVKSNRSSISLTKDKDGSSSFEENCIFPKNNHKEELLLKARNAYDEGNYHQARELCLEIKEDSNQVDPERLLLLGAIAYKLAQYEESIEHNMACVRADKNFAEAAACEFDFGNTKKAVQSYQYAIELIENNLSNCHSSTNDISDMYTNYANCLKESGDRQGAIEIYLKATKLRPDCAIAYENLECGKIKQAISLFHTTISLDPKFSDAYNNLGNAYREDGKLEKAIHCYENALKISPDHAHAMNNLGNAYKDCGETRKAIACYETAIRLAPNLAAANSNLGLVLKERGDLFSAIQHYRQAIAIDQNFKDAYINLGNALKEIGHMDQAIQCYFAAIQIKPDFAEAYSNLASAYKDNGQLTEAVKFYRKALCIRPDFDDAFANLVHSLVFLCDWLTRDDDFEKLRTIIHKQLSGYTLAEIEQKNVQQQAKKAKRDNESIRNSCHKLPSVQPFHTLVYPISNKDILRISQKYADQAWLSAKVCELPIPLYSLMNTIQAILLCPHAPIAHNKSNKRIRIGYVSSDFGNHPLAHLTQSIFGMHDRQRFDIICYALSADDDSQWRRKIQAEVETFIDISKLTIRDSALTIRSHDVDILINLNGYTKGSRNEIFALQPAPIQVSYMGFCGTLGASYVQYIIADNTVIPKKANIYFSEYIIRLPHSYFVNDHAQSAKYMLEEEEDFAVKDVTRAKYGVPSSVTFIFANFNQLYKIDPDIFDVWCRILKRVEGSILWLLRFPPAGEENIRAEARKRGIDDKKQLHFTSISPKDEHIKRGALADLFLDTPQCNAHTTGCDILWGGCPMITILGNKMATRVAASLLNAVGAPELITKNYQHYENLAVDLATNKQKYIQIRTKIQNARLKNQLAPLWDTLRWVRNLEQAYESIWHRFLSNLEPDHIHVHDIGIHNLNRKAYKPYQQDLGPFGNLHPDQRQTSTYNILHSSQHIPSTNQFFVPTINSLYPPQACPQLYVPISSSSPALPAIQKPTLCYHQNSAYTLPSYLLPPQQLHELRAPTHLIHQANLYPPFVPTPQHHFLNTPGMLYPLANNQIIPSPTQIPRFFFIPASNFIHQYQ</sequence>
<dbReference type="Gene3D" id="3.40.50.2000">
    <property type="entry name" value="Glycogen Phosphorylase B"/>
    <property type="match status" value="1"/>
</dbReference>
<dbReference type="SUPFAM" id="SSF48452">
    <property type="entry name" value="TPR-like"/>
    <property type="match status" value="3"/>
</dbReference>
<dbReference type="GO" id="GO:0006493">
    <property type="term" value="P:protein O-linked glycosylation"/>
    <property type="evidence" value="ECO:0007669"/>
    <property type="project" value="InterPro"/>
</dbReference>
<evidence type="ECO:0000313" key="11">
    <source>
        <dbReference type="EMBL" id="CAE0368953.1"/>
    </source>
</evidence>
<keyword evidence="6" id="KW-0677">Repeat</keyword>
<evidence type="ECO:0000256" key="7">
    <source>
        <dbReference type="ARBA" id="ARBA00022803"/>
    </source>
</evidence>
<dbReference type="Pfam" id="PF13181">
    <property type="entry name" value="TPR_8"/>
    <property type="match status" value="1"/>
</dbReference>
<dbReference type="InterPro" id="IPR037919">
    <property type="entry name" value="OGT"/>
</dbReference>
<dbReference type="Gene3D" id="3.40.50.11380">
    <property type="match status" value="1"/>
</dbReference>
<evidence type="ECO:0000256" key="8">
    <source>
        <dbReference type="PROSITE-ProRule" id="PRU00339"/>
    </source>
</evidence>
<evidence type="ECO:0000259" key="10">
    <source>
        <dbReference type="Pfam" id="PF13844"/>
    </source>
</evidence>
<keyword evidence="7 8" id="KW-0802">TPR repeat</keyword>
<dbReference type="AlphaFoldDB" id="A0A7S3JYI0"/>
<organism evidence="11">
    <name type="scientific">Aureoumbra lagunensis</name>
    <dbReference type="NCBI Taxonomy" id="44058"/>
    <lineage>
        <taxon>Eukaryota</taxon>
        <taxon>Sar</taxon>
        <taxon>Stramenopiles</taxon>
        <taxon>Ochrophyta</taxon>
        <taxon>Pelagophyceae</taxon>
        <taxon>Pelagomonadales</taxon>
        <taxon>Aureoumbra</taxon>
    </lineage>
</organism>
<proteinExistence type="inferred from homology"/>